<evidence type="ECO:0000313" key="2">
    <source>
        <dbReference type="Proteomes" id="UP000585638"/>
    </source>
</evidence>
<sequence>MAQNKEISRYQVALTVFVIAEGLDERDAQHVARQAVAEALDTPDGVLVLAAARPRAVEVTSVMPIAAAFTAGHLTVQPNTTSRH</sequence>
<reference evidence="1 2" key="1">
    <citation type="submission" date="2020-08" db="EMBL/GenBank/DDBJ databases">
        <title>Sequencing the genomes of 1000 actinobacteria strains.</title>
        <authorList>
            <person name="Klenk H.-P."/>
        </authorList>
    </citation>
    <scope>NUCLEOTIDE SEQUENCE [LARGE SCALE GENOMIC DNA]</scope>
    <source>
        <strain evidence="1 2">DSM 43851</strain>
    </source>
</reference>
<name>A0A7W9KHB7_9PSEU</name>
<gene>
    <name evidence="1" type="ORF">BJ998_003817</name>
</gene>
<protein>
    <submittedName>
        <fullName evidence="1">Uncharacterized protein</fullName>
    </submittedName>
</protein>
<keyword evidence="2" id="KW-1185">Reference proteome</keyword>
<dbReference type="AlphaFoldDB" id="A0A7W9KHB7"/>
<organism evidence="1 2">
    <name type="scientific">Kutzneria kofuensis</name>
    <dbReference type="NCBI Taxonomy" id="103725"/>
    <lineage>
        <taxon>Bacteria</taxon>
        <taxon>Bacillati</taxon>
        <taxon>Actinomycetota</taxon>
        <taxon>Actinomycetes</taxon>
        <taxon>Pseudonocardiales</taxon>
        <taxon>Pseudonocardiaceae</taxon>
        <taxon>Kutzneria</taxon>
    </lineage>
</organism>
<comment type="caution">
    <text evidence="1">The sequence shown here is derived from an EMBL/GenBank/DDBJ whole genome shotgun (WGS) entry which is preliminary data.</text>
</comment>
<dbReference type="RefSeq" id="WP_184863488.1">
    <property type="nucleotide sequence ID" value="NZ_BAAAWY010000027.1"/>
</dbReference>
<accession>A0A7W9KHB7</accession>
<dbReference type="Proteomes" id="UP000585638">
    <property type="component" value="Unassembled WGS sequence"/>
</dbReference>
<proteinExistence type="predicted"/>
<dbReference type="EMBL" id="JACHIR010000001">
    <property type="protein sequence ID" value="MBB5892621.1"/>
    <property type="molecule type" value="Genomic_DNA"/>
</dbReference>
<evidence type="ECO:0000313" key="1">
    <source>
        <dbReference type="EMBL" id="MBB5892621.1"/>
    </source>
</evidence>